<dbReference type="InterPro" id="IPR036249">
    <property type="entry name" value="Thioredoxin-like_sf"/>
</dbReference>
<reference evidence="3 4" key="1">
    <citation type="submission" date="2019-06" db="EMBL/GenBank/DDBJ databases">
        <title>Lysobacter alkalisoli sp. nov. isolated from saline-alkali soil.</title>
        <authorList>
            <person name="Sun J.-Q."/>
            <person name="Xu L."/>
        </authorList>
    </citation>
    <scope>NUCLEOTIDE SEQUENCE [LARGE SCALE GENOMIC DNA]</scope>
    <source>
        <strain evidence="3 4">SJ-36</strain>
    </source>
</reference>
<dbReference type="Proteomes" id="UP000317199">
    <property type="component" value="Chromosome"/>
</dbReference>
<keyword evidence="4" id="KW-1185">Reference proteome</keyword>
<dbReference type="SUPFAM" id="SSF52833">
    <property type="entry name" value="Thioredoxin-like"/>
    <property type="match status" value="1"/>
</dbReference>
<sequence length="176" mass="19644">MAWACCALLMLWPLAATGQAASPGLRETLVDALVIPDETRFSRHRWGHEPDVVVLYFGADWCAPCHAFVPELKRVHAALKAAGADTEVVYVSLDESEADMRRYMNRQRMPWPAIDYRRSRMLVSVRALAGRAPPNLVLVDREGEVIASGWDGGRYTGLKPVLEAWVDAVSRPRDSQ</sequence>
<dbReference type="Pfam" id="PF13905">
    <property type="entry name" value="Thioredoxin_8"/>
    <property type="match status" value="1"/>
</dbReference>
<feature type="signal peptide" evidence="1">
    <location>
        <begin position="1"/>
        <end position="20"/>
    </location>
</feature>
<feature type="domain" description="Thioredoxin" evidence="2">
    <location>
        <begin position="15"/>
        <end position="171"/>
    </location>
</feature>
<dbReference type="InterPro" id="IPR013766">
    <property type="entry name" value="Thioredoxin_domain"/>
</dbReference>
<evidence type="ECO:0000256" key="1">
    <source>
        <dbReference type="SAM" id="SignalP"/>
    </source>
</evidence>
<evidence type="ECO:0000259" key="2">
    <source>
        <dbReference type="PROSITE" id="PS51352"/>
    </source>
</evidence>
<accession>A0A514BPC5</accession>
<dbReference type="GO" id="GO:0004791">
    <property type="term" value="F:thioredoxin-disulfide reductase (NADPH) activity"/>
    <property type="evidence" value="ECO:0007669"/>
    <property type="project" value="TreeGrafter"/>
</dbReference>
<dbReference type="InterPro" id="IPR012336">
    <property type="entry name" value="Thioredoxin-like_fold"/>
</dbReference>
<name>A0A514BPC5_9GAMM</name>
<dbReference type="Gene3D" id="3.40.30.10">
    <property type="entry name" value="Glutaredoxin"/>
    <property type="match status" value="1"/>
</dbReference>
<dbReference type="AlphaFoldDB" id="A0A514BPC5"/>
<dbReference type="GO" id="GO:0030178">
    <property type="term" value="P:negative regulation of Wnt signaling pathway"/>
    <property type="evidence" value="ECO:0007669"/>
    <property type="project" value="TreeGrafter"/>
</dbReference>
<dbReference type="KEGG" id="lyj:FKV23_03325"/>
<protein>
    <submittedName>
        <fullName evidence="3">Redoxin domain-containing protein</fullName>
    </submittedName>
</protein>
<keyword evidence="1" id="KW-0732">Signal</keyword>
<evidence type="ECO:0000313" key="3">
    <source>
        <dbReference type="EMBL" id="QDH69236.1"/>
    </source>
</evidence>
<dbReference type="GO" id="GO:0031397">
    <property type="term" value="P:negative regulation of protein ubiquitination"/>
    <property type="evidence" value="ECO:0007669"/>
    <property type="project" value="TreeGrafter"/>
</dbReference>
<feature type="chain" id="PRO_5022129112" evidence="1">
    <location>
        <begin position="21"/>
        <end position="176"/>
    </location>
</feature>
<gene>
    <name evidence="3" type="ORF">FKV23_03325</name>
</gene>
<dbReference type="PANTHER" id="PTHR46472">
    <property type="entry name" value="NUCLEOREDOXIN"/>
    <property type="match status" value="1"/>
</dbReference>
<evidence type="ECO:0000313" key="4">
    <source>
        <dbReference type="Proteomes" id="UP000317199"/>
    </source>
</evidence>
<dbReference type="PROSITE" id="PS51352">
    <property type="entry name" value="THIOREDOXIN_2"/>
    <property type="match status" value="1"/>
</dbReference>
<dbReference type="PANTHER" id="PTHR46472:SF1">
    <property type="entry name" value="NUCLEOREDOXIN"/>
    <property type="match status" value="1"/>
</dbReference>
<proteinExistence type="predicted"/>
<organism evidence="3 4">
    <name type="scientific">Marilutibacter alkalisoli</name>
    <dbReference type="NCBI Taxonomy" id="2591633"/>
    <lineage>
        <taxon>Bacteria</taxon>
        <taxon>Pseudomonadati</taxon>
        <taxon>Pseudomonadota</taxon>
        <taxon>Gammaproteobacteria</taxon>
        <taxon>Lysobacterales</taxon>
        <taxon>Lysobacteraceae</taxon>
        <taxon>Marilutibacter</taxon>
    </lineage>
</organism>
<dbReference type="EMBL" id="CP041242">
    <property type="protein sequence ID" value="QDH69236.1"/>
    <property type="molecule type" value="Genomic_DNA"/>
</dbReference>
<dbReference type="RefSeq" id="WP_141622578.1">
    <property type="nucleotide sequence ID" value="NZ_CP041242.1"/>
</dbReference>
<dbReference type="OrthoDB" id="9812978at2"/>